<reference evidence="2 3" key="1">
    <citation type="submission" date="2018-03" db="EMBL/GenBank/DDBJ databases">
        <title>Genomic Encyclopedia of Archaeal and Bacterial Type Strains, Phase II (KMG-II): from individual species to whole genera.</title>
        <authorList>
            <person name="Goeker M."/>
        </authorList>
    </citation>
    <scope>NUCLEOTIDE SEQUENCE [LARGE SCALE GENOMIC DNA]</scope>
    <source>
        <strain evidence="2 3">DSM 25027</strain>
    </source>
</reference>
<organism evidence="2 3">
    <name type="scientific">Flagellimonas meridianipacifica</name>
    <dbReference type="NCBI Taxonomy" id="1080225"/>
    <lineage>
        <taxon>Bacteria</taxon>
        <taxon>Pseudomonadati</taxon>
        <taxon>Bacteroidota</taxon>
        <taxon>Flavobacteriia</taxon>
        <taxon>Flavobacteriales</taxon>
        <taxon>Flavobacteriaceae</taxon>
        <taxon>Flagellimonas</taxon>
    </lineage>
</organism>
<feature type="chain" id="PRO_5015649698" evidence="1">
    <location>
        <begin position="18"/>
        <end position="435"/>
    </location>
</feature>
<evidence type="ECO:0000313" key="3">
    <source>
        <dbReference type="Proteomes" id="UP000237640"/>
    </source>
</evidence>
<keyword evidence="1" id="KW-0732">Signal</keyword>
<keyword evidence="3" id="KW-1185">Reference proteome</keyword>
<name>A0A2T0M9C7_9FLAO</name>
<dbReference type="AlphaFoldDB" id="A0A2T0M9C7"/>
<dbReference type="EMBL" id="PVYX01000002">
    <property type="protein sequence ID" value="PRX54080.1"/>
    <property type="molecule type" value="Genomic_DNA"/>
</dbReference>
<evidence type="ECO:0000256" key="1">
    <source>
        <dbReference type="SAM" id="SignalP"/>
    </source>
</evidence>
<dbReference type="Proteomes" id="UP000237640">
    <property type="component" value="Unassembled WGS sequence"/>
</dbReference>
<dbReference type="Pfam" id="PF16148">
    <property type="entry name" value="DUF4856"/>
    <property type="match status" value="1"/>
</dbReference>
<dbReference type="PROSITE" id="PS51257">
    <property type="entry name" value="PROKAR_LIPOPROTEIN"/>
    <property type="match status" value="1"/>
</dbReference>
<gene>
    <name evidence="2" type="ORF">CLV81_2476</name>
</gene>
<sequence length="435" mass="47954">MFSRNLLLIVVFSLVFASCSDDDDADMDDDMVVATCDDNIQNGDEEGVDCGGSACAPCTTAVEIPATYVFERDGSSTVSFSGQTTRLLMASEILSKLRDNNSTKAEIDAAFDHEQDTENFSDADLNASDKQVRNKTAGSYFFSQVAPSVALINVKADFDGYITEQVEDVFPFWNQVATEGSAGQLPDGSSTRYVNGRGLELDQAFIKGLTGAFVVDQIVNNYTNPNQLAQFEDDNDNEVIVEGESYTDMEHDWDEAYGYFFGVVENSENPIADIDAVDDNPDEFLAKYLDNVEANFPGIAQDIFDAYRAGRTAIINKDYTERDAQADILREKIAILVAVRAVHYLKAGKVGLGGPQPGTTFHDLSEAYGFIYSLQFLRRPGTATEFYFSRDEALGFLDIIYNTPTNGFWNVTEENLDTVAEAIADKFSFTVEEVD</sequence>
<accession>A0A2T0M9C7</accession>
<protein>
    <submittedName>
        <fullName evidence="2">Uncharacterized protein DUF4856</fullName>
    </submittedName>
</protein>
<dbReference type="InterPro" id="IPR032331">
    <property type="entry name" value="DUF4856"/>
</dbReference>
<proteinExistence type="predicted"/>
<comment type="caution">
    <text evidence="2">The sequence shown here is derived from an EMBL/GenBank/DDBJ whole genome shotgun (WGS) entry which is preliminary data.</text>
</comment>
<evidence type="ECO:0000313" key="2">
    <source>
        <dbReference type="EMBL" id="PRX54080.1"/>
    </source>
</evidence>
<dbReference type="RefSeq" id="WP_245912002.1">
    <property type="nucleotide sequence ID" value="NZ_PVYX01000002.1"/>
</dbReference>
<feature type="signal peptide" evidence="1">
    <location>
        <begin position="1"/>
        <end position="17"/>
    </location>
</feature>